<dbReference type="PANTHER" id="PTHR33710:SF77">
    <property type="entry name" value="DNASE I-LIKE SUPERFAMILY PROTEIN"/>
    <property type="match status" value="1"/>
</dbReference>
<proteinExistence type="predicted"/>
<keyword evidence="2" id="KW-0255">Endonuclease</keyword>
<dbReference type="Pfam" id="PF03372">
    <property type="entry name" value="Exo_endo_phos"/>
    <property type="match status" value="1"/>
</dbReference>
<keyword evidence="3" id="KW-1185">Reference proteome</keyword>
<dbReference type="InterPro" id="IPR005135">
    <property type="entry name" value="Endo/exonuclease/phosphatase"/>
</dbReference>
<dbReference type="PANTHER" id="PTHR33710">
    <property type="entry name" value="BNAC02G09200D PROTEIN"/>
    <property type="match status" value="1"/>
</dbReference>
<evidence type="ECO:0000259" key="1">
    <source>
        <dbReference type="Pfam" id="PF03372"/>
    </source>
</evidence>
<organism evidence="2 3">
    <name type="scientific">Quillaja saponaria</name>
    <name type="common">Soap bark tree</name>
    <dbReference type="NCBI Taxonomy" id="32244"/>
    <lineage>
        <taxon>Eukaryota</taxon>
        <taxon>Viridiplantae</taxon>
        <taxon>Streptophyta</taxon>
        <taxon>Embryophyta</taxon>
        <taxon>Tracheophyta</taxon>
        <taxon>Spermatophyta</taxon>
        <taxon>Magnoliopsida</taxon>
        <taxon>eudicotyledons</taxon>
        <taxon>Gunneridae</taxon>
        <taxon>Pentapetalae</taxon>
        <taxon>rosids</taxon>
        <taxon>fabids</taxon>
        <taxon>Fabales</taxon>
        <taxon>Quillajaceae</taxon>
        <taxon>Quillaja</taxon>
    </lineage>
</organism>
<dbReference type="GO" id="GO:0004519">
    <property type="term" value="F:endonuclease activity"/>
    <property type="evidence" value="ECO:0007669"/>
    <property type="project" value="UniProtKB-KW"/>
</dbReference>
<sequence length="286" mass="32573">MNEKQKWMPTSIPAKVLSNITNSGSVFTLEPQPKPPDPLDNVRGAGSKGFDSSVHDLLRIHRPAIAIFVETRVNPLRAEGIIRRLGFYFFEKVDSHGFSGGIWLLWHSQIVQLQVLSSFDQVINVLISDTTGFDWVLSAVYAKPSLAGRHVLWNFLNGCGFCASHPWLLLGDFNDIVSAEESFNPLIVNRSNHFLSWINRNYLINLGFSGPKFTWTNGRKGIALIKERLDRGICNSDWRVHFKEGFIQHLPRTRSDHYPVLLNVSRIAPFDAFNKPFRFEACWLSH</sequence>
<protein>
    <submittedName>
        <fullName evidence="2">Endonuclease/exonuclease/phosphatase</fullName>
    </submittedName>
</protein>
<dbReference type="AlphaFoldDB" id="A0AAD7VDN8"/>
<evidence type="ECO:0000313" key="2">
    <source>
        <dbReference type="EMBL" id="KAJ7971829.1"/>
    </source>
</evidence>
<name>A0AAD7VDN8_QUISA</name>
<dbReference type="Proteomes" id="UP001163823">
    <property type="component" value="Chromosome 4"/>
</dbReference>
<dbReference type="Gene3D" id="3.60.10.10">
    <property type="entry name" value="Endonuclease/exonuclease/phosphatase"/>
    <property type="match status" value="1"/>
</dbReference>
<keyword evidence="2" id="KW-0378">Hydrolase</keyword>
<keyword evidence="2" id="KW-0540">Nuclease</keyword>
<dbReference type="KEGG" id="qsa:O6P43_009800"/>
<reference evidence="2" key="1">
    <citation type="journal article" date="2023" name="Science">
        <title>Elucidation of the pathway for biosynthesis of saponin adjuvants from the soapbark tree.</title>
        <authorList>
            <person name="Reed J."/>
            <person name="Orme A."/>
            <person name="El-Demerdash A."/>
            <person name="Owen C."/>
            <person name="Martin L.B.B."/>
            <person name="Misra R.C."/>
            <person name="Kikuchi S."/>
            <person name="Rejzek M."/>
            <person name="Martin A.C."/>
            <person name="Harkess A."/>
            <person name="Leebens-Mack J."/>
            <person name="Louveau T."/>
            <person name="Stephenson M.J."/>
            <person name="Osbourn A."/>
        </authorList>
    </citation>
    <scope>NUCLEOTIDE SEQUENCE</scope>
    <source>
        <strain evidence="2">S10</strain>
    </source>
</reference>
<evidence type="ECO:0000313" key="3">
    <source>
        <dbReference type="Proteomes" id="UP001163823"/>
    </source>
</evidence>
<gene>
    <name evidence="2" type="ORF">O6P43_009800</name>
</gene>
<comment type="caution">
    <text evidence="2">The sequence shown here is derived from an EMBL/GenBank/DDBJ whole genome shotgun (WGS) entry which is preliminary data.</text>
</comment>
<accession>A0AAD7VDN8</accession>
<dbReference type="InterPro" id="IPR036691">
    <property type="entry name" value="Endo/exonu/phosph_ase_sf"/>
</dbReference>
<dbReference type="EMBL" id="JARAOO010000004">
    <property type="protein sequence ID" value="KAJ7971829.1"/>
    <property type="molecule type" value="Genomic_DNA"/>
</dbReference>
<feature type="domain" description="Endonuclease/exonuclease/phosphatase" evidence="1">
    <location>
        <begin position="41"/>
        <end position="257"/>
    </location>
</feature>
<dbReference type="SUPFAM" id="SSF56219">
    <property type="entry name" value="DNase I-like"/>
    <property type="match status" value="1"/>
</dbReference>